<organism evidence="1 2">
    <name type="scientific">Spirosoma arboris</name>
    <dbReference type="NCBI Taxonomy" id="2682092"/>
    <lineage>
        <taxon>Bacteria</taxon>
        <taxon>Pseudomonadati</taxon>
        <taxon>Bacteroidota</taxon>
        <taxon>Cytophagia</taxon>
        <taxon>Cytophagales</taxon>
        <taxon>Cytophagaceae</taxon>
        <taxon>Spirosoma</taxon>
    </lineage>
</organism>
<comment type="caution">
    <text evidence="1">The sequence shown here is derived from an EMBL/GenBank/DDBJ whole genome shotgun (WGS) entry which is preliminary data.</text>
</comment>
<dbReference type="SUPFAM" id="SSF81301">
    <property type="entry name" value="Nucleotidyltransferase"/>
    <property type="match status" value="1"/>
</dbReference>
<evidence type="ECO:0000313" key="1">
    <source>
        <dbReference type="EMBL" id="MVM30190.1"/>
    </source>
</evidence>
<dbReference type="Gene3D" id="3.30.460.10">
    <property type="entry name" value="Beta Polymerase, domain 2"/>
    <property type="match status" value="1"/>
</dbReference>
<dbReference type="PANTHER" id="PTHR34822:SF1">
    <property type="entry name" value="GRPB FAMILY PROTEIN"/>
    <property type="match status" value="1"/>
</dbReference>
<gene>
    <name evidence="1" type="ORF">GO755_09105</name>
</gene>
<evidence type="ECO:0000313" key="2">
    <source>
        <dbReference type="Proteomes" id="UP000436006"/>
    </source>
</evidence>
<dbReference type="InterPro" id="IPR007344">
    <property type="entry name" value="GrpB/CoaE"/>
</dbReference>
<sequence length="176" mass="20399">MPSHPVVIETYNPDWPVWAQRESDRFYQVLEPNLITVEHIGSTSVPGLAAKPIIDLMPIVYSLDILDQQRSLVEGLGYEWYGEYGIAQRRFCTLTDANGNRLINVHFFAETSPDITRHLAFRDYLRTHPAVVEAYQQEKRRAASLHPFDSLAYNVEKADWVRNHEADALNWFIKKQ</sequence>
<dbReference type="RefSeq" id="WP_157584440.1">
    <property type="nucleotide sequence ID" value="NZ_WPIN01000003.1"/>
</dbReference>
<dbReference type="EMBL" id="WPIN01000003">
    <property type="protein sequence ID" value="MVM30190.1"/>
    <property type="molecule type" value="Genomic_DNA"/>
</dbReference>
<dbReference type="Pfam" id="PF04229">
    <property type="entry name" value="GrpB"/>
    <property type="match status" value="1"/>
</dbReference>
<dbReference type="InterPro" id="IPR043519">
    <property type="entry name" value="NT_sf"/>
</dbReference>
<keyword evidence="2" id="KW-1185">Reference proteome</keyword>
<name>A0A7K1S8V7_9BACT</name>
<dbReference type="AlphaFoldDB" id="A0A7K1S8V7"/>
<proteinExistence type="predicted"/>
<dbReference type="PANTHER" id="PTHR34822">
    <property type="entry name" value="GRPB DOMAIN PROTEIN (AFU_ORTHOLOGUE AFUA_1G01530)"/>
    <property type="match status" value="1"/>
</dbReference>
<protein>
    <submittedName>
        <fullName evidence="1">GrpB family protein</fullName>
    </submittedName>
</protein>
<reference evidence="1 2" key="1">
    <citation type="submission" date="2019-12" db="EMBL/GenBank/DDBJ databases">
        <title>Spirosoma sp. HMF4905 genome sequencing and assembly.</title>
        <authorList>
            <person name="Kang H."/>
            <person name="Cha I."/>
            <person name="Kim H."/>
            <person name="Joh K."/>
        </authorList>
    </citation>
    <scope>NUCLEOTIDE SEQUENCE [LARGE SCALE GENOMIC DNA]</scope>
    <source>
        <strain evidence="1 2">HMF4905</strain>
    </source>
</reference>
<dbReference type="Proteomes" id="UP000436006">
    <property type="component" value="Unassembled WGS sequence"/>
</dbReference>
<accession>A0A7K1S8V7</accession>